<keyword evidence="4 8" id="KW-0812">Transmembrane</keyword>
<dbReference type="Gene3D" id="2.60.40.1120">
    <property type="entry name" value="Carboxypeptidase-like, regulatory domain"/>
    <property type="match status" value="1"/>
</dbReference>
<dbReference type="NCBIfam" id="TIGR04057">
    <property type="entry name" value="SusC_RagA_signa"/>
    <property type="match status" value="1"/>
</dbReference>
<dbReference type="EMBL" id="WMJY01000005">
    <property type="protein sequence ID" value="MTH28936.1"/>
    <property type="molecule type" value="Genomic_DNA"/>
</dbReference>
<comment type="similarity">
    <text evidence="8 9">Belongs to the TonB-dependent receptor family.</text>
</comment>
<keyword evidence="14" id="KW-1185">Reference proteome</keyword>
<dbReference type="InterPro" id="IPR023996">
    <property type="entry name" value="TonB-dep_OMP_SusC/RagA"/>
</dbReference>
<dbReference type="RefSeq" id="WP_155034920.1">
    <property type="nucleotide sequence ID" value="NZ_JBHTIG010000045.1"/>
</dbReference>
<keyword evidence="5 9" id="KW-0798">TonB box</keyword>
<dbReference type="AlphaFoldDB" id="A0A7K1GJE6"/>
<dbReference type="PROSITE" id="PS52016">
    <property type="entry name" value="TONB_DEPENDENT_REC_3"/>
    <property type="match status" value="1"/>
</dbReference>
<accession>A0A7K1GJE6</accession>
<evidence type="ECO:0000256" key="3">
    <source>
        <dbReference type="ARBA" id="ARBA00022452"/>
    </source>
</evidence>
<evidence type="ECO:0000256" key="1">
    <source>
        <dbReference type="ARBA" id="ARBA00004571"/>
    </source>
</evidence>
<evidence type="ECO:0000256" key="2">
    <source>
        <dbReference type="ARBA" id="ARBA00022448"/>
    </source>
</evidence>
<feature type="domain" description="TonB-dependent receptor-like beta-barrel" evidence="11">
    <location>
        <begin position="441"/>
        <end position="994"/>
    </location>
</feature>
<sequence length="1032" mass="114834">MQKIYSILFVFIGVLTMNAQVTVVSGTVGDTTGSLPGVSVLIDQSSEGTMTDLEGNYTLNVRPGQVLVFSFIGYQTQKIAFTGQEKINVVLQEESANLDEVLITIPYGTADKRSYTGSVGLVQAKNIERAQVSDVSKALEGSVAGLQSFSESGQPGSKATIRIRGIGSMNADSEPLFVVDGVPFEGGLNSIAASDIESISVLKDATAATLYGSRAANGVVMITTKQGIQESAPQFEINAKQGISNRMRSDYNQVNTNQYMELQWEALRNGQMDVANMSADAAAAYATKNLIGSVGINPYGLANPNPVGLDGKLLPGLQPLWNDDWSDALSQNARYTDVNLRVSGGGKLARYYVSGGYLNDQGYVLESGFKRFNLRSNVVIKAKDWLELGVNVSGSHSLQDYPKQDDSAISNVIGFARGLPSFYPIYERDLATGAYLVDPETGGRIFDYGSYRTTSYRNYNLVETLPLDKNEIKRDVAALRTYADFRLIDNLKFKTSLSLDYNSQYAHNVANPSLGASANYGGSVSRSNTRTVNMTFNNVLNYKLDIDDKNAVSAMIGQEFYTYNSNLFGGAKEQIAMIGFEEPDAASRLINFYGKADEYKMLSFFGSLNYSYDKKYYLSASYRADGSSRFEPSNRWGSFWSVGASWRIIDEDFMSDYRDSWLSNLLLKASYGAQGNDQVGYYAYQGLFKIQSYLEDPGVVTSRLATPELSWETNLNTNIGLDFGFFNNRLSGTVEYFERRSKDLLFSQQLAPSIGFASMDVNIGGIKNYGWEFTVEGTPVYTEDWKWNVGLNLTTYKNKITSLPSSEIQKGNQVWKEGGSIYDFYLVEWAGVNPENGNPQWYIQNGDGSRSITEDYTEANKKENRVYKGSSLPDLTGGFFTDLTYKNWQLTANFTYTLGGQIYNRDKVSLYRSAGNGSTWSSDMMDRWTPENRYTDVARLTTDPKSNWTNTSDRFLVDRSFLKLKNLTLSYNVPQDWLRKVSLASATVFFQAENVFTWTKEQGFDPEQTFDGSTYFRYPAMRTFSLGVNVKL</sequence>
<dbReference type="InterPro" id="IPR036942">
    <property type="entry name" value="Beta-barrel_TonB_sf"/>
</dbReference>
<dbReference type="Proteomes" id="UP000488936">
    <property type="component" value="Unassembled WGS sequence"/>
</dbReference>
<keyword evidence="10" id="KW-0732">Signal</keyword>
<gene>
    <name evidence="13" type="ORF">GJV77_03240</name>
</gene>
<keyword evidence="2 8" id="KW-0813">Transport</keyword>
<dbReference type="Pfam" id="PF00593">
    <property type="entry name" value="TonB_dep_Rec_b-barrel"/>
    <property type="match status" value="1"/>
</dbReference>
<evidence type="ECO:0000313" key="14">
    <source>
        <dbReference type="Proteomes" id="UP000488936"/>
    </source>
</evidence>
<keyword evidence="6 8" id="KW-0472">Membrane</keyword>
<protein>
    <submittedName>
        <fullName evidence="13">SusC/RagA family TonB-linked outer membrane protein</fullName>
    </submittedName>
</protein>
<evidence type="ECO:0000256" key="8">
    <source>
        <dbReference type="PROSITE-ProRule" id="PRU01360"/>
    </source>
</evidence>
<comment type="caution">
    <text evidence="13">The sequence shown here is derived from an EMBL/GenBank/DDBJ whole genome shotgun (WGS) entry which is preliminary data.</text>
</comment>
<comment type="subcellular location">
    <subcellularLocation>
        <location evidence="1 8">Cell outer membrane</location>
        <topology evidence="1 8">Multi-pass membrane protein</topology>
    </subcellularLocation>
</comment>
<evidence type="ECO:0000256" key="5">
    <source>
        <dbReference type="ARBA" id="ARBA00023077"/>
    </source>
</evidence>
<feature type="signal peptide" evidence="10">
    <location>
        <begin position="1"/>
        <end position="19"/>
    </location>
</feature>
<dbReference type="InterPro" id="IPR008969">
    <property type="entry name" value="CarboxyPept-like_regulatory"/>
</dbReference>
<evidence type="ECO:0000256" key="4">
    <source>
        <dbReference type="ARBA" id="ARBA00022692"/>
    </source>
</evidence>
<dbReference type="InterPro" id="IPR037066">
    <property type="entry name" value="Plug_dom_sf"/>
</dbReference>
<dbReference type="Pfam" id="PF07715">
    <property type="entry name" value="Plug"/>
    <property type="match status" value="1"/>
</dbReference>
<feature type="domain" description="TonB-dependent receptor plug" evidence="12">
    <location>
        <begin position="111"/>
        <end position="219"/>
    </location>
</feature>
<dbReference type="InterPro" id="IPR023997">
    <property type="entry name" value="TonB-dep_OMP_SusC/RagA_CS"/>
</dbReference>
<evidence type="ECO:0000256" key="9">
    <source>
        <dbReference type="RuleBase" id="RU003357"/>
    </source>
</evidence>
<dbReference type="Gene3D" id="2.40.170.20">
    <property type="entry name" value="TonB-dependent receptor, beta-barrel domain"/>
    <property type="match status" value="1"/>
</dbReference>
<evidence type="ECO:0000313" key="13">
    <source>
        <dbReference type="EMBL" id="MTH28936.1"/>
    </source>
</evidence>
<keyword evidence="3 8" id="KW-1134">Transmembrane beta strand</keyword>
<evidence type="ECO:0000256" key="10">
    <source>
        <dbReference type="SAM" id="SignalP"/>
    </source>
</evidence>
<keyword evidence="7 8" id="KW-0998">Cell outer membrane</keyword>
<organism evidence="13 14">
    <name type="scientific">Myroides pelagicus</name>
    <dbReference type="NCBI Taxonomy" id="270914"/>
    <lineage>
        <taxon>Bacteria</taxon>
        <taxon>Pseudomonadati</taxon>
        <taxon>Bacteroidota</taxon>
        <taxon>Flavobacteriia</taxon>
        <taxon>Flavobacteriales</taxon>
        <taxon>Flavobacteriaceae</taxon>
        <taxon>Myroides</taxon>
    </lineage>
</organism>
<dbReference type="InterPro" id="IPR012910">
    <property type="entry name" value="Plug_dom"/>
</dbReference>
<feature type="chain" id="PRO_5029494285" evidence="10">
    <location>
        <begin position="20"/>
        <end position="1032"/>
    </location>
</feature>
<dbReference type="SUPFAM" id="SSF56935">
    <property type="entry name" value="Porins"/>
    <property type="match status" value="1"/>
</dbReference>
<evidence type="ECO:0000256" key="7">
    <source>
        <dbReference type="ARBA" id="ARBA00023237"/>
    </source>
</evidence>
<dbReference type="InterPro" id="IPR000531">
    <property type="entry name" value="Beta-barrel_TonB"/>
</dbReference>
<dbReference type="InterPro" id="IPR039426">
    <property type="entry name" value="TonB-dep_rcpt-like"/>
</dbReference>
<evidence type="ECO:0000259" key="11">
    <source>
        <dbReference type="Pfam" id="PF00593"/>
    </source>
</evidence>
<dbReference type="SUPFAM" id="SSF49464">
    <property type="entry name" value="Carboxypeptidase regulatory domain-like"/>
    <property type="match status" value="1"/>
</dbReference>
<evidence type="ECO:0000256" key="6">
    <source>
        <dbReference type="ARBA" id="ARBA00023136"/>
    </source>
</evidence>
<dbReference type="OrthoDB" id="9768177at2"/>
<name>A0A7K1GJE6_9FLAO</name>
<reference evidence="13 14" key="1">
    <citation type="journal article" date="2006" name="Int. J. Syst. Evol. Microbiol.">
        <title>Myroides pelagicus sp. nov., isolated from seawater in Thailand.</title>
        <authorList>
            <person name="Yoon J."/>
            <person name="Maneerat S."/>
            <person name="Kawai F."/>
            <person name="Yokota A."/>
        </authorList>
    </citation>
    <scope>NUCLEOTIDE SEQUENCE [LARGE SCALE GENOMIC DNA]</scope>
    <source>
        <strain evidence="13 14">SM1T</strain>
    </source>
</reference>
<dbReference type="GO" id="GO:0009279">
    <property type="term" value="C:cell outer membrane"/>
    <property type="evidence" value="ECO:0007669"/>
    <property type="project" value="UniProtKB-SubCell"/>
</dbReference>
<dbReference type="Pfam" id="PF13715">
    <property type="entry name" value="CarbopepD_reg_2"/>
    <property type="match status" value="1"/>
</dbReference>
<proteinExistence type="inferred from homology"/>
<evidence type="ECO:0000259" key="12">
    <source>
        <dbReference type="Pfam" id="PF07715"/>
    </source>
</evidence>
<dbReference type="NCBIfam" id="TIGR04056">
    <property type="entry name" value="OMP_RagA_SusC"/>
    <property type="match status" value="1"/>
</dbReference>
<dbReference type="Gene3D" id="2.170.130.10">
    <property type="entry name" value="TonB-dependent receptor, plug domain"/>
    <property type="match status" value="1"/>
</dbReference>